<organism evidence="1 2">
    <name type="scientific">Aspergillus carbonarius (strain ITEM 5010)</name>
    <dbReference type="NCBI Taxonomy" id="602072"/>
    <lineage>
        <taxon>Eukaryota</taxon>
        <taxon>Fungi</taxon>
        <taxon>Dikarya</taxon>
        <taxon>Ascomycota</taxon>
        <taxon>Pezizomycotina</taxon>
        <taxon>Eurotiomycetes</taxon>
        <taxon>Eurotiomycetidae</taxon>
        <taxon>Eurotiales</taxon>
        <taxon>Aspergillaceae</taxon>
        <taxon>Aspergillus</taxon>
        <taxon>Aspergillus subgen. Circumdati</taxon>
    </lineage>
</organism>
<reference evidence="2" key="1">
    <citation type="journal article" date="2017" name="Genome Biol.">
        <title>Comparative genomics reveals high biological diversity and specific adaptations in the industrially and medically important fungal genus Aspergillus.</title>
        <authorList>
            <person name="de Vries R.P."/>
            <person name="Riley R."/>
            <person name="Wiebenga A."/>
            <person name="Aguilar-Osorio G."/>
            <person name="Amillis S."/>
            <person name="Uchima C.A."/>
            <person name="Anderluh G."/>
            <person name="Asadollahi M."/>
            <person name="Askin M."/>
            <person name="Barry K."/>
            <person name="Battaglia E."/>
            <person name="Bayram O."/>
            <person name="Benocci T."/>
            <person name="Braus-Stromeyer S.A."/>
            <person name="Caldana C."/>
            <person name="Canovas D."/>
            <person name="Cerqueira G.C."/>
            <person name="Chen F."/>
            <person name="Chen W."/>
            <person name="Choi C."/>
            <person name="Clum A."/>
            <person name="Dos Santos R.A."/>
            <person name="Damasio A.R."/>
            <person name="Diallinas G."/>
            <person name="Emri T."/>
            <person name="Fekete E."/>
            <person name="Flipphi M."/>
            <person name="Freyberg S."/>
            <person name="Gallo A."/>
            <person name="Gournas C."/>
            <person name="Habgood R."/>
            <person name="Hainaut M."/>
            <person name="Harispe M.L."/>
            <person name="Henrissat B."/>
            <person name="Hilden K.S."/>
            <person name="Hope R."/>
            <person name="Hossain A."/>
            <person name="Karabika E."/>
            <person name="Karaffa L."/>
            <person name="Karanyi Z."/>
            <person name="Krasevec N."/>
            <person name="Kuo A."/>
            <person name="Kusch H."/>
            <person name="LaButti K."/>
            <person name="Lagendijk E.L."/>
            <person name="Lapidus A."/>
            <person name="Levasseur A."/>
            <person name="Lindquist E."/>
            <person name="Lipzen A."/>
            <person name="Logrieco A.F."/>
            <person name="MacCabe A."/>
            <person name="Maekelae M.R."/>
            <person name="Malavazi I."/>
            <person name="Melin P."/>
            <person name="Meyer V."/>
            <person name="Mielnichuk N."/>
            <person name="Miskei M."/>
            <person name="Molnar A.P."/>
            <person name="Mule G."/>
            <person name="Ngan C.Y."/>
            <person name="Orejas M."/>
            <person name="Orosz E."/>
            <person name="Ouedraogo J.P."/>
            <person name="Overkamp K.M."/>
            <person name="Park H.-S."/>
            <person name="Perrone G."/>
            <person name="Piumi F."/>
            <person name="Punt P.J."/>
            <person name="Ram A.F."/>
            <person name="Ramon A."/>
            <person name="Rauscher S."/>
            <person name="Record E."/>
            <person name="Riano-Pachon D.M."/>
            <person name="Robert V."/>
            <person name="Roehrig J."/>
            <person name="Ruller R."/>
            <person name="Salamov A."/>
            <person name="Salih N.S."/>
            <person name="Samson R.A."/>
            <person name="Sandor E."/>
            <person name="Sanguinetti M."/>
            <person name="Schuetze T."/>
            <person name="Sepcic K."/>
            <person name="Shelest E."/>
            <person name="Sherlock G."/>
            <person name="Sophianopoulou V."/>
            <person name="Squina F.M."/>
            <person name="Sun H."/>
            <person name="Susca A."/>
            <person name="Todd R.B."/>
            <person name="Tsang A."/>
            <person name="Unkles S.E."/>
            <person name="van de Wiele N."/>
            <person name="van Rossen-Uffink D."/>
            <person name="Oliveira J.V."/>
            <person name="Vesth T.C."/>
            <person name="Visser J."/>
            <person name="Yu J.-H."/>
            <person name="Zhou M."/>
            <person name="Andersen M.R."/>
            <person name="Archer D.B."/>
            <person name="Baker S.E."/>
            <person name="Benoit I."/>
            <person name="Brakhage A.A."/>
            <person name="Braus G.H."/>
            <person name="Fischer R."/>
            <person name="Frisvad J.C."/>
            <person name="Goldman G.H."/>
            <person name="Houbraken J."/>
            <person name="Oakley B."/>
            <person name="Pocsi I."/>
            <person name="Scazzocchio C."/>
            <person name="Seiboth B."/>
            <person name="vanKuyk P.A."/>
            <person name="Wortman J."/>
            <person name="Dyer P.S."/>
            <person name="Grigoriev I.V."/>
        </authorList>
    </citation>
    <scope>NUCLEOTIDE SEQUENCE [LARGE SCALE GENOMIC DNA]</scope>
    <source>
        <strain evidence="2">ITEM 5010</strain>
    </source>
</reference>
<keyword evidence="2" id="KW-1185">Reference proteome</keyword>
<evidence type="ECO:0000313" key="1">
    <source>
        <dbReference type="EMBL" id="OOF93579.1"/>
    </source>
</evidence>
<dbReference type="VEuPathDB" id="FungiDB:ASPCADRAFT_508690"/>
<dbReference type="Proteomes" id="UP000188318">
    <property type="component" value="Unassembled WGS sequence"/>
</dbReference>
<dbReference type="EMBL" id="KV907504">
    <property type="protein sequence ID" value="OOF93579.1"/>
    <property type="molecule type" value="Genomic_DNA"/>
</dbReference>
<proteinExistence type="predicted"/>
<accession>A0A1R3RGI1</accession>
<sequence>MSEEHSIPGFQDVDMLETATTTTMTPIRTFKYEGLSDFTSLIHDNLYKDIEILEFLGVSADDFSILSLDEARPLKSARFSYDSSTSIMQVRMPHYRHELVNGLFRTLIDKQLMSMNVENELFFLSAPLTVIGSWTKEPDACWVPDNTKKPSVVQEVGSSETAAHLTISARAWIEISGSSVLACITIKIRPDNDLVIDVWKRGERTYNLTSRNAHTPAIRQQHIQITNTMSGPQVQGWKVNSDSSVVPTDEILLEFSLFVGRPANNDLEHDIRLDRSILIQFATRFFTAGS</sequence>
<evidence type="ECO:0000313" key="2">
    <source>
        <dbReference type="Proteomes" id="UP000188318"/>
    </source>
</evidence>
<name>A0A1R3RGI1_ASPC5</name>
<dbReference type="OrthoDB" id="76567at2759"/>
<protein>
    <submittedName>
        <fullName evidence="1">Uncharacterized protein</fullName>
    </submittedName>
</protein>
<dbReference type="OMA" id="HWWLEAE"/>
<gene>
    <name evidence="1" type="ORF">ASPCADRAFT_508690</name>
</gene>
<dbReference type="AlphaFoldDB" id="A0A1R3RGI1"/>